<feature type="region of interest" description="Disordered" evidence="12">
    <location>
        <begin position="1"/>
        <end position="92"/>
    </location>
</feature>
<dbReference type="EMBL" id="CADEPI010000012">
    <property type="protein sequence ID" value="CAB3363508.1"/>
    <property type="molecule type" value="Genomic_DNA"/>
</dbReference>
<keyword evidence="8 10" id="KW-0539">Nucleus</keyword>
<evidence type="ECO:0000259" key="14">
    <source>
        <dbReference type="PROSITE" id="PS50157"/>
    </source>
</evidence>
<keyword evidence="3" id="KW-0677">Repeat</keyword>
<organism evidence="15 16">
    <name type="scientific">Cloeon dipterum</name>
    <dbReference type="NCBI Taxonomy" id="197152"/>
    <lineage>
        <taxon>Eukaryota</taxon>
        <taxon>Metazoa</taxon>
        <taxon>Ecdysozoa</taxon>
        <taxon>Arthropoda</taxon>
        <taxon>Hexapoda</taxon>
        <taxon>Insecta</taxon>
        <taxon>Pterygota</taxon>
        <taxon>Palaeoptera</taxon>
        <taxon>Ephemeroptera</taxon>
        <taxon>Pisciforma</taxon>
        <taxon>Baetidae</taxon>
        <taxon>Cloeon</taxon>
    </lineage>
</organism>
<feature type="domain" description="C2H2-type" evidence="14">
    <location>
        <begin position="881"/>
        <end position="908"/>
    </location>
</feature>
<dbReference type="Gene3D" id="1.10.10.60">
    <property type="entry name" value="Homeodomain-like"/>
    <property type="match status" value="1"/>
</dbReference>
<evidence type="ECO:0000256" key="5">
    <source>
        <dbReference type="ARBA" id="ARBA00022833"/>
    </source>
</evidence>
<dbReference type="InterPro" id="IPR036236">
    <property type="entry name" value="Znf_C2H2_sf"/>
</dbReference>
<evidence type="ECO:0000256" key="6">
    <source>
        <dbReference type="ARBA" id="ARBA00023125"/>
    </source>
</evidence>
<evidence type="ECO:0000256" key="12">
    <source>
        <dbReference type="SAM" id="MobiDB-lite"/>
    </source>
</evidence>
<evidence type="ECO:0000256" key="10">
    <source>
        <dbReference type="PROSITE-ProRule" id="PRU00108"/>
    </source>
</evidence>
<dbReference type="InterPro" id="IPR051574">
    <property type="entry name" value="ZnF_E-box_Homeobox"/>
</dbReference>
<keyword evidence="4 9" id="KW-0863">Zinc-finger</keyword>
<keyword evidence="2" id="KW-0479">Metal-binding</keyword>
<feature type="compositionally biased region" description="Low complexity" evidence="12">
    <location>
        <begin position="177"/>
        <end position="193"/>
    </location>
</feature>
<feature type="domain" description="C2H2-type" evidence="14">
    <location>
        <begin position="232"/>
        <end position="259"/>
    </location>
</feature>
<dbReference type="FunFam" id="3.30.160.60:FF:000744">
    <property type="entry name" value="zinc finger E-box-binding homeobox 1"/>
    <property type="match status" value="1"/>
</dbReference>
<feature type="compositionally biased region" description="Basic and acidic residues" evidence="12">
    <location>
        <begin position="580"/>
        <end position="591"/>
    </location>
</feature>
<gene>
    <name evidence="15" type="ORF">CLODIP_2_CD02266</name>
</gene>
<feature type="compositionally biased region" description="Basic and acidic residues" evidence="12">
    <location>
        <begin position="70"/>
        <end position="84"/>
    </location>
</feature>
<evidence type="ECO:0000313" key="16">
    <source>
        <dbReference type="Proteomes" id="UP000494165"/>
    </source>
</evidence>
<dbReference type="FunFam" id="3.30.160.60:FF:000013">
    <property type="entry name" value="Putative zinc finger E-box-binding homeobox 2"/>
    <property type="match status" value="2"/>
</dbReference>
<dbReference type="PROSITE" id="PS50071">
    <property type="entry name" value="HOMEOBOX_2"/>
    <property type="match status" value="1"/>
</dbReference>
<dbReference type="AlphaFoldDB" id="A0A8S1BY19"/>
<dbReference type="GO" id="GO:0000981">
    <property type="term" value="F:DNA-binding transcription factor activity, RNA polymerase II-specific"/>
    <property type="evidence" value="ECO:0007669"/>
    <property type="project" value="TreeGrafter"/>
</dbReference>
<evidence type="ECO:0000313" key="15">
    <source>
        <dbReference type="EMBL" id="CAB3363508.1"/>
    </source>
</evidence>
<dbReference type="CDD" id="cd00086">
    <property type="entry name" value="homeodomain"/>
    <property type="match status" value="1"/>
</dbReference>
<dbReference type="InterPro" id="IPR009057">
    <property type="entry name" value="Homeodomain-like_sf"/>
</dbReference>
<proteinExistence type="predicted"/>
<dbReference type="GO" id="GO:0000978">
    <property type="term" value="F:RNA polymerase II cis-regulatory region sequence-specific DNA binding"/>
    <property type="evidence" value="ECO:0007669"/>
    <property type="project" value="TreeGrafter"/>
</dbReference>
<evidence type="ECO:0000256" key="8">
    <source>
        <dbReference type="ARBA" id="ARBA00023242"/>
    </source>
</evidence>
<dbReference type="Proteomes" id="UP000494165">
    <property type="component" value="Unassembled WGS sequence"/>
</dbReference>
<feature type="compositionally biased region" description="Polar residues" evidence="12">
    <location>
        <begin position="696"/>
        <end position="713"/>
    </location>
</feature>
<keyword evidence="7 10" id="KW-0371">Homeobox</keyword>
<feature type="region of interest" description="Disordered" evidence="12">
    <location>
        <begin position="326"/>
        <end position="375"/>
    </location>
</feature>
<dbReference type="PROSITE" id="PS50157">
    <property type="entry name" value="ZINC_FINGER_C2H2_2"/>
    <property type="match status" value="8"/>
</dbReference>
<dbReference type="PANTHER" id="PTHR24391:SF27">
    <property type="entry name" value="ZINC FINGER PROTEIN 1"/>
    <property type="match status" value="1"/>
</dbReference>
<feature type="domain" description="C2H2-type" evidence="14">
    <location>
        <begin position="263"/>
        <end position="290"/>
    </location>
</feature>
<feature type="domain" description="C2H2-type" evidence="14">
    <location>
        <begin position="204"/>
        <end position="231"/>
    </location>
</feature>
<name>A0A8S1BY19_9INSE</name>
<dbReference type="PANTHER" id="PTHR24391">
    <property type="entry name" value="HISTONE H4 TRANSCRIPTION FACTOR-RELATED"/>
    <property type="match status" value="1"/>
</dbReference>
<dbReference type="GO" id="GO:0008270">
    <property type="term" value="F:zinc ion binding"/>
    <property type="evidence" value="ECO:0007669"/>
    <property type="project" value="UniProtKB-KW"/>
</dbReference>
<feature type="domain" description="C2H2-type" evidence="14">
    <location>
        <begin position="937"/>
        <end position="965"/>
    </location>
</feature>
<feature type="region of interest" description="Disordered" evidence="12">
    <location>
        <begin position="690"/>
        <end position="733"/>
    </location>
</feature>
<evidence type="ECO:0000256" key="2">
    <source>
        <dbReference type="ARBA" id="ARBA00022723"/>
    </source>
</evidence>
<keyword evidence="16" id="KW-1185">Reference proteome</keyword>
<evidence type="ECO:0000256" key="4">
    <source>
        <dbReference type="ARBA" id="ARBA00022771"/>
    </source>
</evidence>
<evidence type="ECO:0000256" key="7">
    <source>
        <dbReference type="ARBA" id="ARBA00023155"/>
    </source>
</evidence>
<sequence>MSGRRKKGVVKRIRLVDLDELGEDDRTHPESATPLVMASSPSEPPSPAQAADKAAESRSPARPAPQMSPDDNHNHRSESSKNIEHLTNGGKEPVVVAVTNGHQNEEDEKIKEYLGRSDTAVIFPEPVDLNNASENAVAALPKSESSPAALEYIRCSQCQKSFAGFAALKAHIQSAHDGTTSGSPSPTPGLSSPLDPPPTPGGAFACQQCNLAFAQRDHLEKHELTHSPNSQVACKVCHKQFANIYRLHRHMISHDDNAVLRKFKCPECEKAFKFKHHLKEHIRIHSGEKPFECANCGKRFSHSGSYSSHMTSKKCLVVNLKVGRGARGANSGDKSQQQTSRGSPSAASPSLGPKRRPSPPAAPGLGQAAFPSLLTPGMAPTPPAVPSALQAYLQLLQTSAFPTPFPPAAYTGHFERIISNLRQHAGDGGEGLPGIFPGLPSLSHPDLRNNNQAKEEEEGEELKEHSALRITEMKEEVDDERDHEQDEKSEIDMEDIPEKLEVMKFHEENTSEEAQSDPVKNLVQIVGSSVTKERLEARMQSLTPPPVQEHAENQEEGLGAKLEASVTFKSESGCSDDNDDSAKATDDESSAKGRKVRVRSQIGEEQLVVLKAYYHKNPKPKKEELTAIAEQLGFTERVVQVWFQNTRARDRREGRLLGPFPAFTEYPHMNGSLMALNNNKVVPQPDFNLPLDLSTKKQPSSLHLPSVSSQCSSPKGGLSDSDDTGAINLSRKSSPAPFRPYALEHQLSHHSAVVPTLMFRTAARDHSPAPASSPNSSDLVSYSGNRLKSILSQPTPGNFFGNELLAAAMNGHSGPARHWKQSYLEYGETADEDSTSMGEETPRKKRRTPNIPSPIGPTMVPSGTITPLKLSQGAQEEEGQFNCDQCDKSFSKQSSLARHKYEHSGQRPHKCDVCSKAFKHKHHLTEHKRLHSGEKPFQCSKCLKRFSHSGSYSQHMNHRYSYCKPYRE</sequence>
<dbReference type="SUPFAM" id="SSF46689">
    <property type="entry name" value="Homeodomain-like"/>
    <property type="match status" value="1"/>
</dbReference>
<dbReference type="Pfam" id="PF00046">
    <property type="entry name" value="Homeodomain"/>
    <property type="match status" value="1"/>
</dbReference>
<feature type="domain" description="C2H2-type" evidence="14">
    <location>
        <begin position="909"/>
        <end position="936"/>
    </location>
</feature>
<keyword evidence="5" id="KW-0862">Zinc</keyword>
<feature type="compositionally biased region" description="Polar residues" evidence="12">
    <location>
        <begin position="332"/>
        <end position="342"/>
    </location>
</feature>
<dbReference type="Pfam" id="PF13912">
    <property type="entry name" value="zf-C2H2_6"/>
    <property type="match status" value="2"/>
</dbReference>
<evidence type="ECO:0000256" key="11">
    <source>
        <dbReference type="RuleBase" id="RU000682"/>
    </source>
</evidence>
<feature type="domain" description="C2H2-type" evidence="14">
    <location>
        <begin position="153"/>
        <end position="181"/>
    </location>
</feature>
<dbReference type="InterPro" id="IPR013087">
    <property type="entry name" value="Znf_C2H2_type"/>
</dbReference>
<keyword evidence="6 10" id="KW-0238">DNA-binding</keyword>
<dbReference type="SMART" id="SM00389">
    <property type="entry name" value="HOX"/>
    <property type="match status" value="1"/>
</dbReference>
<dbReference type="PROSITE" id="PS00028">
    <property type="entry name" value="ZINC_FINGER_C2H2_1"/>
    <property type="match status" value="5"/>
</dbReference>
<dbReference type="FunFam" id="3.30.160.60:FF:000145">
    <property type="entry name" value="Zinc finger protein 574"/>
    <property type="match status" value="2"/>
</dbReference>
<feature type="region of interest" description="Disordered" evidence="12">
    <location>
        <begin position="569"/>
        <end position="598"/>
    </location>
</feature>
<feature type="region of interest" description="Disordered" evidence="12">
    <location>
        <begin position="175"/>
        <end position="197"/>
    </location>
</feature>
<dbReference type="Pfam" id="PF00096">
    <property type="entry name" value="zf-C2H2"/>
    <property type="match status" value="3"/>
</dbReference>
<feature type="DNA-binding region" description="Homeobox" evidence="10">
    <location>
        <begin position="595"/>
        <end position="654"/>
    </location>
</feature>
<evidence type="ECO:0000256" key="3">
    <source>
        <dbReference type="ARBA" id="ARBA00022737"/>
    </source>
</evidence>
<dbReference type="SUPFAM" id="SSF57667">
    <property type="entry name" value="beta-beta-alpha zinc fingers"/>
    <property type="match status" value="4"/>
</dbReference>
<dbReference type="SMART" id="SM00355">
    <property type="entry name" value="ZnF_C2H2"/>
    <property type="match status" value="8"/>
</dbReference>
<feature type="region of interest" description="Disordered" evidence="12">
    <location>
        <begin position="828"/>
        <end position="863"/>
    </location>
</feature>
<feature type="region of interest" description="Disordered" evidence="12">
    <location>
        <begin position="428"/>
        <end position="496"/>
    </location>
</feature>
<evidence type="ECO:0008006" key="17">
    <source>
        <dbReference type="Google" id="ProtNLM"/>
    </source>
</evidence>
<dbReference type="GO" id="GO:0000122">
    <property type="term" value="P:negative regulation of transcription by RNA polymerase II"/>
    <property type="evidence" value="ECO:0007669"/>
    <property type="project" value="UniProtKB-ARBA"/>
</dbReference>
<dbReference type="InterPro" id="IPR001356">
    <property type="entry name" value="HD"/>
</dbReference>
<reference evidence="15 16" key="1">
    <citation type="submission" date="2020-04" db="EMBL/GenBank/DDBJ databases">
        <authorList>
            <person name="Alioto T."/>
            <person name="Alioto T."/>
            <person name="Gomez Garrido J."/>
        </authorList>
    </citation>
    <scope>NUCLEOTIDE SEQUENCE [LARGE SCALE GENOMIC DNA]</scope>
</reference>
<evidence type="ECO:0000256" key="9">
    <source>
        <dbReference type="PROSITE-ProRule" id="PRU00042"/>
    </source>
</evidence>
<evidence type="ECO:0000256" key="1">
    <source>
        <dbReference type="ARBA" id="ARBA00004123"/>
    </source>
</evidence>
<dbReference type="OrthoDB" id="7491548at2759"/>
<feature type="domain" description="Homeobox" evidence="13">
    <location>
        <begin position="593"/>
        <end position="653"/>
    </location>
</feature>
<feature type="domain" description="C2H2-type" evidence="14">
    <location>
        <begin position="291"/>
        <end position="310"/>
    </location>
</feature>
<dbReference type="GO" id="GO:0005634">
    <property type="term" value="C:nucleus"/>
    <property type="evidence" value="ECO:0007669"/>
    <property type="project" value="UniProtKB-SubCell"/>
</dbReference>
<comment type="subcellular location">
    <subcellularLocation>
        <location evidence="1 10 11">Nucleus</location>
    </subcellularLocation>
</comment>
<comment type="caution">
    <text evidence="15">The sequence shown here is derived from an EMBL/GenBank/DDBJ whole genome shotgun (WGS) entry which is preliminary data.</text>
</comment>
<accession>A0A8S1BY19</accession>
<dbReference type="Gene3D" id="3.30.160.60">
    <property type="entry name" value="Classic Zinc Finger"/>
    <property type="match status" value="6"/>
</dbReference>
<feature type="compositionally biased region" description="Basic and acidic residues" evidence="12">
    <location>
        <begin position="462"/>
        <end position="496"/>
    </location>
</feature>
<evidence type="ECO:0000259" key="13">
    <source>
        <dbReference type="PROSITE" id="PS50071"/>
    </source>
</evidence>
<protein>
    <recommendedName>
        <fullName evidence="17">Zinc finger protein 1</fullName>
    </recommendedName>
</protein>
<feature type="compositionally biased region" description="Basic residues" evidence="12">
    <location>
        <begin position="1"/>
        <end position="13"/>
    </location>
</feature>